<evidence type="ECO:0000256" key="1">
    <source>
        <dbReference type="ARBA" id="ARBA00022723"/>
    </source>
</evidence>
<gene>
    <name evidence="3" type="ORF">A2957_00490</name>
</gene>
<proteinExistence type="predicted"/>
<dbReference type="PANTHER" id="PTHR48073">
    <property type="entry name" value="O-SUCCINYLBENZOATE SYNTHASE-RELATED"/>
    <property type="match status" value="1"/>
</dbReference>
<evidence type="ECO:0000313" key="4">
    <source>
        <dbReference type="Proteomes" id="UP000179072"/>
    </source>
</evidence>
<feature type="domain" description="Mandelate racemase/muconate lactonizing enzyme C-terminal" evidence="2">
    <location>
        <begin position="143"/>
        <end position="239"/>
    </location>
</feature>
<dbReference type="SFLD" id="SFLDS00001">
    <property type="entry name" value="Enolase"/>
    <property type="match status" value="1"/>
</dbReference>
<dbReference type="InterPro" id="IPR036849">
    <property type="entry name" value="Enolase-like_C_sf"/>
</dbReference>
<dbReference type="AlphaFoldDB" id="A0A1F7IKK4"/>
<organism evidence="3 4">
    <name type="scientific">Candidatus Roizmanbacteria bacterium RIFCSPLOWO2_01_FULL_38_11</name>
    <dbReference type="NCBI Taxonomy" id="1802060"/>
    <lineage>
        <taxon>Bacteria</taxon>
        <taxon>Candidatus Roizmaniibacteriota</taxon>
    </lineage>
</organism>
<protein>
    <recommendedName>
        <fullName evidence="2">Mandelate racemase/muconate lactonizing enzyme C-terminal domain-containing protein</fullName>
    </recommendedName>
</protein>
<dbReference type="Pfam" id="PF13378">
    <property type="entry name" value="MR_MLE_C"/>
    <property type="match status" value="1"/>
</dbReference>
<dbReference type="STRING" id="1802060.A2957_00490"/>
<dbReference type="EMBL" id="MGAK01000028">
    <property type="protein sequence ID" value="OGK43885.1"/>
    <property type="molecule type" value="Genomic_DNA"/>
</dbReference>
<name>A0A1F7IKK4_9BACT</name>
<dbReference type="SUPFAM" id="SSF51604">
    <property type="entry name" value="Enolase C-terminal domain-like"/>
    <property type="match status" value="1"/>
</dbReference>
<keyword evidence="1" id="KW-0479">Metal-binding</keyword>
<evidence type="ECO:0000259" key="2">
    <source>
        <dbReference type="SMART" id="SM00922"/>
    </source>
</evidence>
<dbReference type="SFLD" id="SFLDG00180">
    <property type="entry name" value="muconate_cycloisomerase"/>
    <property type="match status" value="1"/>
</dbReference>
<dbReference type="Proteomes" id="UP000179072">
    <property type="component" value="Unassembled WGS sequence"/>
</dbReference>
<dbReference type="InterPro" id="IPR029065">
    <property type="entry name" value="Enolase_C-like"/>
</dbReference>
<dbReference type="GO" id="GO:0046872">
    <property type="term" value="F:metal ion binding"/>
    <property type="evidence" value="ECO:0007669"/>
    <property type="project" value="UniProtKB-KW"/>
</dbReference>
<dbReference type="PANTHER" id="PTHR48073:SF2">
    <property type="entry name" value="O-SUCCINYLBENZOATE SYNTHASE"/>
    <property type="match status" value="1"/>
</dbReference>
<accession>A0A1F7IKK4</accession>
<evidence type="ECO:0000313" key="3">
    <source>
        <dbReference type="EMBL" id="OGK43885.1"/>
    </source>
</evidence>
<dbReference type="GO" id="GO:0003824">
    <property type="term" value="F:catalytic activity"/>
    <property type="evidence" value="ECO:0007669"/>
    <property type="project" value="UniProtKB-ARBA"/>
</dbReference>
<reference evidence="3 4" key="1">
    <citation type="journal article" date="2016" name="Nat. Commun.">
        <title>Thousands of microbial genomes shed light on interconnected biogeochemical processes in an aquifer system.</title>
        <authorList>
            <person name="Anantharaman K."/>
            <person name="Brown C.T."/>
            <person name="Hug L.A."/>
            <person name="Sharon I."/>
            <person name="Castelle C.J."/>
            <person name="Probst A.J."/>
            <person name="Thomas B.C."/>
            <person name="Singh A."/>
            <person name="Wilkins M.J."/>
            <person name="Karaoz U."/>
            <person name="Brodie E.L."/>
            <person name="Williams K.H."/>
            <person name="Hubbard S.S."/>
            <person name="Banfield J.F."/>
        </authorList>
    </citation>
    <scope>NUCLEOTIDE SEQUENCE [LARGE SCALE GENOMIC DNA]</scope>
</reference>
<dbReference type="InterPro" id="IPR013342">
    <property type="entry name" value="Mandelate_racemase_C"/>
</dbReference>
<dbReference type="Gene3D" id="3.20.20.120">
    <property type="entry name" value="Enolase-like C-terminal domain"/>
    <property type="match status" value="1"/>
</dbReference>
<dbReference type="SMART" id="SM00922">
    <property type="entry name" value="MR_MLE"/>
    <property type="match status" value="1"/>
</dbReference>
<dbReference type="InterPro" id="IPR029017">
    <property type="entry name" value="Enolase-like_N"/>
</dbReference>
<dbReference type="Gene3D" id="3.30.390.10">
    <property type="entry name" value="Enolase-like, N-terminal domain"/>
    <property type="match status" value="1"/>
</dbReference>
<sequence>MSQIKKVVIAERKLHFKESFKISYEEVNDVDIIFVKITDNKGHIGVGSASADNFVTGENYKAGYTLVKKLLHPEFFSYPISYWYKYHLKIQREFKGYPSIQSAIEEALLNLFCSQKNISLSHLFGGYRSSVETMITIPIKSYKKTLIDFEEKIKQGFKIIKIKCGIDPKEDIKKINGMREKIRNKRLSLLLDANQGYSVKETENIMSQVGSSHIKIFEQPIAANDYEGLSYLKKLKKIPIVADESIVDFADAYKLLLTDIVDGVNIKINKCGGPINFIKIFNLASQLRKITMIGCNYESNISITTGATLACGLPIDYVDLDSGHLDFDDDPCIGGAIVKNGKIYVPDLGRVDFI</sequence>
<dbReference type="SUPFAM" id="SSF54826">
    <property type="entry name" value="Enolase N-terminal domain-like"/>
    <property type="match status" value="1"/>
</dbReference>
<comment type="caution">
    <text evidence="3">The sequence shown here is derived from an EMBL/GenBank/DDBJ whole genome shotgun (WGS) entry which is preliminary data.</text>
</comment>